<accession>A0A0W8G3R5</accession>
<dbReference type="GO" id="GO:0016740">
    <property type="term" value="F:transferase activity"/>
    <property type="evidence" value="ECO:0007669"/>
    <property type="project" value="UniProtKB-KW"/>
</dbReference>
<keyword evidence="8" id="KW-0808">Transferase</keyword>
<gene>
    <name evidence="8" type="ORF">ASZ90_002368</name>
</gene>
<keyword evidence="6" id="KW-0067">ATP-binding</keyword>
<comment type="caution">
    <text evidence="8">The sequence shown here is derived from an EMBL/GenBank/DDBJ whole genome shotgun (WGS) entry which is preliminary data.</text>
</comment>
<reference evidence="8" key="1">
    <citation type="journal article" date="2015" name="Proc. Natl. Acad. Sci. U.S.A.">
        <title>Networks of energetic and metabolic interactions define dynamics in microbial communities.</title>
        <authorList>
            <person name="Embree M."/>
            <person name="Liu J.K."/>
            <person name="Al-Bassam M.M."/>
            <person name="Zengler K."/>
        </authorList>
    </citation>
    <scope>NUCLEOTIDE SEQUENCE</scope>
</reference>
<evidence type="ECO:0000256" key="6">
    <source>
        <dbReference type="ARBA" id="ARBA00022840"/>
    </source>
</evidence>
<name>A0A0W8G3R5_9ZZZZ</name>
<protein>
    <submittedName>
        <fullName evidence="8">Phosphoribosylformylglycinamidine synthase, glutamine amidotransferase subunit</fullName>
        <ecNumber evidence="8">6.3.5.3</ecNumber>
    </submittedName>
</protein>
<evidence type="ECO:0000256" key="5">
    <source>
        <dbReference type="ARBA" id="ARBA00022801"/>
    </source>
</evidence>
<evidence type="ECO:0000313" key="8">
    <source>
        <dbReference type="EMBL" id="KUG27791.1"/>
    </source>
</evidence>
<sequence length="270" mass="28894">MPKVKTLVITGYGTNCEIESAFAATQAGSDVADIAYFSDVTAGRTRLADYNFLIFPGGFLDGDDLGAAQAAALRWTHAKTRSGEPVIDQLKAFFEAGGLVLGICNGFQLLVKIGLLPGLFGKYFVRELSLSNNDSGRFEDRWVTLAANPACPCVFTQGIDRLDLPVRHGEGKLIPKNQAVLDALWAENLVALQYADPATGRPTESYPENPNGSPMGIAGLTDPTGRILGLMPHPEAFNHLTNHPGWTRGETSVLGTVLLENGVAYLKSST</sequence>
<dbReference type="EMBL" id="LNQE01000289">
    <property type="protein sequence ID" value="KUG27791.1"/>
    <property type="molecule type" value="Genomic_DNA"/>
</dbReference>
<dbReference type="GO" id="GO:0005524">
    <property type="term" value="F:ATP binding"/>
    <property type="evidence" value="ECO:0007669"/>
    <property type="project" value="UniProtKB-KW"/>
</dbReference>
<dbReference type="InterPro" id="IPR010075">
    <property type="entry name" value="PRibForGlyAmidine_synth_PurQ"/>
</dbReference>
<dbReference type="EC" id="6.3.5.3" evidence="8"/>
<keyword evidence="3" id="KW-0547">Nucleotide-binding</keyword>
<dbReference type="GO" id="GO:0005737">
    <property type="term" value="C:cytoplasm"/>
    <property type="evidence" value="ECO:0007669"/>
    <property type="project" value="TreeGrafter"/>
</dbReference>
<dbReference type="PIRSF" id="PIRSF001586">
    <property type="entry name" value="FGAM_synth_I"/>
    <property type="match status" value="1"/>
</dbReference>
<evidence type="ECO:0000256" key="1">
    <source>
        <dbReference type="ARBA" id="ARBA00022490"/>
    </source>
</evidence>
<dbReference type="AlphaFoldDB" id="A0A0W8G3R5"/>
<dbReference type="Gene3D" id="3.40.50.880">
    <property type="match status" value="1"/>
</dbReference>
<evidence type="ECO:0000256" key="7">
    <source>
        <dbReference type="ARBA" id="ARBA00022962"/>
    </source>
</evidence>
<dbReference type="Pfam" id="PF13507">
    <property type="entry name" value="GATase_5"/>
    <property type="match status" value="1"/>
</dbReference>
<keyword evidence="2 8" id="KW-0436">Ligase</keyword>
<dbReference type="PROSITE" id="PS51273">
    <property type="entry name" value="GATASE_TYPE_1"/>
    <property type="match status" value="1"/>
</dbReference>
<dbReference type="GO" id="GO:0006189">
    <property type="term" value="P:'de novo' IMP biosynthetic process"/>
    <property type="evidence" value="ECO:0007669"/>
    <property type="project" value="InterPro"/>
</dbReference>
<organism evidence="8">
    <name type="scientific">hydrocarbon metagenome</name>
    <dbReference type="NCBI Taxonomy" id="938273"/>
    <lineage>
        <taxon>unclassified sequences</taxon>
        <taxon>metagenomes</taxon>
        <taxon>ecological metagenomes</taxon>
    </lineage>
</organism>
<dbReference type="PANTHER" id="PTHR10099">
    <property type="entry name" value="PHOSPHORIBOSYLFORMYLGLYCINAMIDINE SYNTHASE"/>
    <property type="match status" value="1"/>
</dbReference>
<evidence type="ECO:0000256" key="3">
    <source>
        <dbReference type="ARBA" id="ARBA00022741"/>
    </source>
</evidence>
<dbReference type="InterPro" id="IPR029062">
    <property type="entry name" value="Class_I_gatase-like"/>
</dbReference>
<dbReference type="GO" id="GO:0004642">
    <property type="term" value="F:phosphoribosylformylglycinamidine synthase activity"/>
    <property type="evidence" value="ECO:0007669"/>
    <property type="project" value="UniProtKB-EC"/>
</dbReference>
<proteinExistence type="predicted"/>
<keyword evidence="4" id="KW-0658">Purine biosynthesis</keyword>
<dbReference type="PANTHER" id="PTHR10099:SF1">
    <property type="entry name" value="PHOSPHORIBOSYLFORMYLGLYCINAMIDINE SYNTHASE"/>
    <property type="match status" value="1"/>
</dbReference>
<dbReference type="SMART" id="SM01211">
    <property type="entry name" value="GATase_5"/>
    <property type="match status" value="1"/>
</dbReference>
<dbReference type="SUPFAM" id="SSF52317">
    <property type="entry name" value="Class I glutamine amidotransferase-like"/>
    <property type="match status" value="1"/>
</dbReference>
<evidence type="ECO:0000256" key="4">
    <source>
        <dbReference type="ARBA" id="ARBA00022755"/>
    </source>
</evidence>
<evidence type="ECO:0000256" key="2">
    <source>
        <dbReference type="ARBA" id="ARBA00022598"/>
    </source>
</evidence>
<dbReference type="GO" id="GO:0016787">
    <property type="term" value="F:hydrolase activity"/>
    <property type="evidence" value="ECO:0007669"/>
    <property type="project" value="UniProtKB-KW"/>
</dbReference>
<keyword evidence="7 8" id="KW-0315">Glutamine amidotransferase</keyword>
<keyword evidence="5" id="KW-0378">Hydrolase</keyword>
<keyword evidence="1" id="KW-0963">Cytoplasm</keyword>